<proteinExistence type="predicted"/>
<dbReference type="Proteomes" id="UP000829354">
    <property type="component" value="Chromosome X"/>
</dbReference>
<gene>
    <name evidence="1" type="ORF">L5515_016368</name>
</gene>
<name>A0AAE9FCM6_CAEBR</name>
<reference evidence="1 2" key="1">
    <citation type="submission" date="2022-04" db="EMBL/GenBank/DDBJ databases">
        <title>Chromosome-level reference genomes for two strains of Caenorhabditis briggsae: an improved platform for comparative genomics.</title>
        <authorList>
            <person name="Stevens L."/>
            <person name="Andersen E."/>
        </authorList>
    </citation>
    <scope>NUCLEOTIDE SEQUENCE [LARGE SCALE GENOMIC DNA]</scope>
    <source>
        <strain evidence="1">VX34</strain>
        <tissue evidence="1">Whole-organism</tissue>
    </source>
</reference>
<evidence type="ECO:0000313" key="2">
    <source>
        <dbReference type="Proteomes" id="UP000829354"/>
    </source>
</evidence>
<keyword evidence="2" id="KW-1185">Reference proteome</keyword>
<accession>A0AAE9FCM6</accession>
<organism evidence="1 2">
    <name type="scientific">Caenorhabditis briggsae</name>
    <dbReference type="NCBI Taxonomy" id="6238"/>
    <lineage>
        <taxon>Eukaryota</taxon>
        <taxon>Metazoa</taxon>
        <taxon>Ecdysozoa</taxon>
        <taxon>Nematoda</taxon>
        <taxon>Chromadorea</taxon>
        <taxon>Rhabditida</taxon>
        <taxon>Rhabditina</taxon>
        <taxon>Rhabditomorpha</taxon>
        <taxon>Rhabditoidea</taxon>
        <taxon>Rhabditidae</taxon>
        <taxon>Peloderinae</taxon>
        <taxon>Caenorhabditis</taxon>
    </lineage>
</organism>
<evidence type="ECO:0000313" key="1">
    <source>
        <dbReference type="EMBL" id="UMM39209.1"/>
    </source>
</evidence>
<dbReference type="EMBL" id="CP092625">
    <property type="protein sequence ID" value="UMM39209.1"/>
    <property type="molecule type" value="Genomic_DNA"/>
</dbReference>
<sequence length="199" mass="23401">MEGIDGYNHSWQIVQRSVDVLMTESLIPVPKATIKNREPRHLPKRRIGVNLRRDVLLNNLIVRTQKFQLEYEKENEGKFLRQVIIDYPTENQKPRKERHYDFWPFFEQLPNVVEKKVVAPIKSKIVEEEPIATLEFASNNDIDMGEECKENMIFLPAPLSDDITKEIAALFPAEKPVSPSLHKNFYNRYMRKGPFSKMF</sequence>
<dbReference type="AlphaFoldDB" id="A0AAE9FCM6"/>
<protein>
    <submittedName>
        <fullName evidence="1">Uncharacterized protein</fullName>
    </submittedName>
</protein>